<keyword evidence="2" id="KW-1185">Reference proteome</keyword>
<evidence type="ECO:0000313" key="1">
    <source>
        <dbReference type="EMBL" id="KAF7359993.1"/>
    </source>
</evidence>
<organism evidence="1 2">
    <name type="scientific">Mycena venus</name>
    <dbReference type="NCBI Taxonomy" id="2733690"/>
    <lineage>
        <taxon>Eukaryota</taxon>
        <taxon>Fungi</taxon>
        <taxon>Dikarya</taxon>
        <taxon>Basidiomycota</taxon>
        <taxon>Agaricomycotina</taxon>
        <taxon>Agaricomycetes</taxon>
        <taxon>Agaricomycetidae</taxon>
        <taxon>Agaricales</taxon>
        <taxon>Marasmiineae</taxon>
        <taxon>Mycenaceae</taxon>
        <taxon>Mycena</taxon>
    </lineage>
</organism>
<dbReference type="Proteomes" id="UP000620124">
    <property type="component" value="Unassembled WGS sequence"/>
</dbReference>
<sequence>MGTLLAPFTASKLCPLEAGARRYRIGPWFATSRSSARLRKRHQSPLTRPATTIRRLTTTTVWSLPPTWVAVPMAISLLRP</sequence>
<comment type="caution">
    <text evidence="1">The sequence shown here is derived from an EMBL/GenBank/DDBJ whole genome shotgun (WGS) entry which is preliminary data.</text>
</comment>
<dbReference type="AlphaFoldDB" id="A0A8H6YHQ7"/>
<proteinExistence type="predicted"/>
<protein>
    <submittedName>
        <fullName evidence="1">Uncharacterized protein</fullName>
    </submittedName>
</protein>
<reference evidence="1" key="1">
    <citation type="submission" date="2020-05" db="EMBL/GenBank/DDBJ databases">
        <title>Mycena genomes resolve the evolution of fungal bioluminescence.</title>
        <authorList>
            <person name="Tsai I.J."/>
        </authorList>
    </citation>
    <scope>NUCLEOTIDE SEQUENCE</scope>
    <source>
        <strain evidence="1">CCC161011</strain>
    </source>
</reference>
<evidence type="ECO:0000313" key="2">
    <source>
        <dbReference type="Proteomes" id="UP000620124"/>
    </source>
</evidence>
<dbReference type="EMBL" id="JACAZI010000005">
    <property type="protein sequence ID" value="KAF7359993.1"/>
    <property type="molecule type" value="Genomic_DNA"/>
</dbReference>
<accession>A0A8H6YHQ7</accession>
<name>A0A8H6YHQ7_9AGAR</name>
<gene>
    <name evidence="1" type="ORF">MVEN_00726400</name>
</gene>